<evidence type="ECO:0000313" key="4">
    <source>
        <dbReference type="EMBL" id="KPL87299.1"/>
    </source>
</evidence>
<dbReference type="Gene3D" id="3.40.50.2000">
    <property type="entry name" value="Glycogen Phosphorylase B"/>
    <property type="match status" value="2"/>
</dbReference>
<name>A0A0M8K809_9CHLR</name>
<dbReference type="PANTHER" id="PTHR45947">
    <property type="entry name" value="SULFOQUINOVOSYL TRANSFERASE SQD2"/>
    <property type="match status" value="1"/>
</dbReference>
<keyword evidence="5" id="KW-1185">Reference proteome</keyword>
<dbReference type="Proteomes" id="UP000050502">
    <property type="component" value="Unassembled WGS sequence"/>
</dbReference>
<dbReference type="InterPro" id="IPR050194">
    <property type="entry name" value="Glycosyltransferase_grp1"/>
</dbReference>
<evidence type="ECO:0000313" key="6">
    <source>
        <dbReference type="Proteomes" id="UP000050502"/>
    </source>
</evidence>
<comment type="caution">
    <text evidence="3">The sequence shown here is derived from an EMBL/GenBank/DDBJ whole genome shotgun (WGS) entry which is preliminary data.</text>
</comment>
<evidence type="ECO:0000313" key="5">
    <source>
        <dbReference type="Proteomes" id="UP000037784"/>
    </source>
</evidence>
<dbReference type="Pfam" id="PF00534">
    <property type="entry name" value="Glycos_transf_1"/>
    <property type="match status" value="1"/>
</dbReference>
<dbReference type="Proteomes" id="UP000037784">
    <property type="component" value="Unassembled WGS sequence"/>
</dbReference>
<dbReference type="EMBL" id="BBZA01000048">
    <property type="protein sequence ID" value="GAP62339.1"/>
    <property type="molecule type" value="Genomic_DNA"/>
</dbReference>
<dbReference type="STRING" id="872965.SE16_12490"/>
<evidence type="ECO:0000313" key="3">
    <source>
        <dbReference type="EMBL" id="GAP62339.1"/>
    </source>
</evidence>
<reference evidence="5" key="3">
    <citation type="submission" date="2015-08" db="EMBL/GenBank/DDBJ databases">
        <title>Draft Genome Sequence of a Heterotrophic Facultative Anaerobic Bacterium Ardenticatena maritima Strain 110S.</title>
        <authorList>
            <person name="Kawaichi S."/>
            <person name="Yoshida T."/>
            <person name="Sako Y."/>
            <person name="Nakamura R."/>
        </authorList>
    </citation>
    <scope>NUCLEOTIDE SEQUENCE [LARGE SCALE GENOMIC DNA]</scope>
    <source>
        <strain evidence="5">110S</strain>
    </source>
</reference>
<dbReference type="EMBL" id="LGKN01000006">
    <property type="protein sequence ID" value="KPL87299.1"/>
    <property type="molecule type" value="Genomic_DNA"/>
</dbReference>
<dbReference type="InterPro" id="IPR028098">
    <property type="entry name" value="Glyco_trans_4-like_N"/>
</dbReference>
<dbReference type="PANTHER" id="PTHR45947:SF3">
    <property type="entry name" value="SULFOQUINOVOSYL TRANSFERASE SQD2"/>
    <property type="match status" value="1"/>
</dbReference>
<accession>A0A0M8K809</accession>
<evidence type="ECO:0000259" key="2">
    <source>
        <dbReference type="Pfam" id="PF13439"/>
    </source>
</evidence>
<reference evidence="3" key="1">
    <citation type="journal article" date="2015" name="Genome Announc.">
        <title>Draft Genome Sequence of a Heterotrophic Facultative Anaerobic Thermophilic Bacterium, Ardenticatena maritima Strain 110ST.</title>
        <authorList>
            <person name="Kawaichi S."/>
            <person name="Yoshida T."/>
            <person name="Sako Y."/>
            <person name="Nakamura R."/>
        </authorList>
    </citation>
    <scope>NUCLEOTIDE SEQUENCE [LARGE SCALE GENOMIC DNA]</scope>
    <source>
        <strain evidence="3">110S</strain>
    </source>
</reference>
<evidence type="ECO:0000259" key="1">
    <source>
        <dbReference type="Pfam" id="PF00534"/>
    </source>
</evidence>
<dbReference type="Pfam" id="PF13439">
    <property type="entry name" value="Glyco_transf_4"/>
    <property type="match status" value="1"/>
</dbReference>
<evidence type="ECO:0008006" key="7">
    <source>
        <dbReference type="Google" id="ProtNLM"/>
    </source>
</evidence>
<dbReference type="RefSeq" id="WP_054492274.1">
    <property type="nucleotide sequence ID" value="NZ_BBZA01000048.1"/>
</dbReference>
<organism evidence="3 5">
    <name type="scientific">Ardenticatena maritima</name>
    <dbReference type="NCBI Taxonomy" id="872965"/>
    <lineage>
        <taxon>Bacteria</taxon>
        <taxon>Bacillati</taxon>
        <taxon>Chloroflexota</taxon>
        <taxon>Ardenticatenia</taxon>
        <taxon>Ardenticatenales</taxon>
        <taxon>Ardenticatenaceae</taxon>
        <taxon>Ardenticatena</taxon>
    </lineage>
</organism>
<proteinExistence type="predicted"/>
<dbReference type="InterPro" id="IPR001296">
    <property type="entry name" value="Glyco_trans_1"/>
</dbReference>
<dbReference type="AlphaFoldDB" id="A0A0M8K809"/>
<reference evidence="4 6" key="2">
    <citation type="submission" date="2015-07" db="EMBL/GenBank/DDBJ databases">
        <title>Whole genome sequence of Ardenticatena maritima DSM 23922.</title>
        <authorList>
            <person name="Hemp J."/>
            <person name="Ward L.M."/>
            <person name="Pace L.A."/>
            <person name="Fischer W.W."/>
        </authorList>
    </citation>
    <scope>NUCLEOTIDE SEQUENCE [LARGE SCALE GENOMIC DNA]</scope>
    <source>
        <strain evidence="4 6">110S</strain>
    </source>
</reference>
<dbReference type="GO" id="GO:0016757">
    <property type="term" value="F:glycosyltransferase activity"/>
    <property type="evidence" value="ECO:0007669"/>
    <property type="project" value="InterPro"/>
</dbReference>
<gene>
    <name evidence="3" type="ORF">ARMA_0762</name>
    <name evidence="4" type="ORF">SE16_12490</name>
</gene>
<protein>
    <recommendedName>
        <fullName evidence="7">Glycosyltransferase</fullName>
    </recommendedName>
</protein>
<dbReference type="SUPFAM" id="SSF53756">
    <property type="entry name" value="UDP-Glycosyltransferase/glycogen phosphorylase"/>
    <property type="match status" value="1"/>
</dbReference>
<feature type="domain" description="Glycosyltransferase subfamily 4-like N-terminal" evidence="2">
    <location>
        <begin position="15"/>
        <end position="172"/>
    </location>
</feature>
<dbReference type="OrthoDB" id="9802525at2"/>
<feature type="domain" description="Glycosyl transferase family 1" evidence="1">
    <location>
        <begin position="190"/>
        <end position="348"/>
    </location>
</feature>
<sequence length="374" mass="41301">MHILHLYKDYFPVLGGIENHIKLLAEAQAARGHRVTVLVTDPTPRTRREVRNGVEIIKAGRLATVASAPLSVAFPLVLRRLRPDVAHLHFPYPVAEVAYWLFGRARATVLTYHSDVVRQQGWLKLYAPLMQRALAKADRILATSPRYAETSPVLQRFRERVRIVPLGIETARFTQADGAAVAAVRRRYAPDGAPLLLFVGKLRYYKGVDWLLRALPAIAEARLLIVGEGPMLNTWRTVAHEAGVHERVHFVGEVPDEQLPAFYHAADVFVLPASARSEAFGTVLLEAMAAGLPLITTEVGTGTSWVNQHGVTGLVVPPRDPSALAEAVNTLVRQPHMRRAMASAARQRALQEFDVAQMVARVEAMYAEALALRG</sequence>